<proteinExistence type="predicted"/>
<protein>
    <submittedName>
        <fullName evidence="1">Uncharacterized protein</fullName>
    </submittedName>
</protein>
<dbReference type="AlphaFoldDB" id="A0A450S3H6"/>
<dbReference type="PROSITE" id="PS51257">
    <property type="entry name" value="PROKAR_LIPOPROTEIN"/>
    <property type="match status" value="1"/>
</dbReference>
<dbReference type="EMBL" id="CAADEY010000014">
    <property type="protein sequence ID" value="VFJ46198.1"/>
    <property type="molecule type" value="Genomic_DNA"/>
</dbReference>
<evidence type="ECO:0000313" key="1">
    <source>
        <dbReference type="EMBL" id="VFJ46198.1"/>
    </source>
</evidence>
<organism evidence="1">
    <name type="scientific">Candidatus Kentrum sp. DK</name>
    <dbReference type="NCBI Taxonomy" id="2126562"/>
    <lineage>
        <taxon>Bacteria</taxon>
        <taxon>Pseudomonadati</taxon>
        <taxon>Pseudomonadota</taxon>
        <taxon>Gammaproteobacteria</taxon>
        <taxon>Candidatus Kentrum</taxon>
    </lineage>
</organism>
<gene>
    <name evidence="1" type="ORF">BECKDK2373C_GA0170839_101428</name>
</gene>
<reference evidence="1" key="1">
    <citation type="submission" date="2019-02" db="EMBL/GenBank/DDBJ databases">
        <authorList>
            <person name="Gruber-Vodicka R. H."/>
            <person name="Seah K. B. B."/>
        </authorList>
    </citation>
    <scope>NUCLEOTIDE SEQUENCE</scope>
    <source>
        <strain evidence="1">BECK_DK161</strain>
    </source>
</reference>
<accession>A0A450S3H6</accession>
<name>A0A450S3H6_9GAMM</name>
<sequence>MISVGKDYAALSGLVGYPSLFPQGVALGCIDYAPLGLMFACPLVHASEKQDFRILAWRIKKDHRWERRSPGRLFCPKGIMFRRNCLVPRSILFCEFQSSPGASRQGVARAGNSELFPRAATRSWRVWWDLNRKIRWSEALGLNEQIRHDANPTSCPIPGGAR</sequence>